<dbReference type="Proteomes" id="UP000095283">
    <property type="component" value="Unplaced"/>
</dbReference>
<evidence type="ECO:0000313" key="1">
    <source>
        <dbReference type="Proteomes" id="UP000095283"/>
    </source>
</evidence>
<evidence type="ECO:0000313" key="2">
    <source>
        <dbReference type="WBParaSite" id="Hba_14428"/>
    </source>
</evidence>
<reference evidence="2" key="1">
    <citation type="submission" date="2016-11" db="UniProtKB">
        <authorList>
            <consortium name="WormBaseParasite"/>
        </authorList>
    </citation>
    <scope>IDENTIFICATION</scope>
</reference>
<dbReference type="AlphaFoldDB" id="A0A1I7XA83"/>
<keyword evidence="1" id="KW-1185">Reference proteome</keyword>
<proteinExistence type="predicted"/>
<dbReference type="WBParaSite" id="Hba_14428">
    <property type="protein sequence ID" value="Hba_14428"/>
    <property type="gene ID" value="Hba_14428"/>
</dbReference>
<sequence>MSVTMRQFSRPSTETDNSKRALSVYVCIARQGLCTNDH</sequence>
<name>A0A1I7XA83_HETBA</name>
<organism evidence="1 2">
    <name type="scientific">Heterorhabditis bacteriophora</name>
    <name type="common">Entomopathogenic nematode worm</name>
    <dbReference type="NCBI Taxonomy" id="37862"/>
    <lineage>
        <taxon>Eukaryota</taxon>
        <taxon>Metazoa</taxon>
        <taxon>Ecdysozoa</taxon>
        <taxon>Nematoda</taxon>
        <taxon>Chromadorea</taxon>
        <taxon>Rhabditida</taxon>
        <taxon>Rhabditina</taxon>
        <taxon>Rhabditomorpha</taxon>
        <taxon>Strongyloidea</taxon>
        <taxon>Heterorhabditidae</taxon>
        <taxon>Heterorhabditis</taxon>
    </lineage>
</organism>
<protein>
    <submittedName>
        <fullName evidence="2">Transposase</fullName>
    </submittedName>
</protein>
<accession>A0A1I7XA83</accession>